<sequence length="654" mass="71348">MMVHSTGRKPSSSTDGFFQSIPTVPPAYTFVNDGSANSSSLAASDDIALARILNLYLPRESPVGVSVHNLSRRALDPAILNLATDAEVNQPIIRPLSTFGIQNRVDPLITGEGWRKLTAIAQEEGLVAVAYKKSNEQWNRRVQQFAMNHVWSPSAAMTGCPGSMTDGAAKLLAARLDDVDGDQPGRRAVLQEAYRRLVSDIPCEAWTTGQWMTERTGGSDVRETETLAWRLTAEEISRDAEQGRDVDAHGLQLGPWRIDGFKWFSSATDSDMAMLLAQTEKGLSLFLAPMRRRSGKNSDASELNGIRIQRLKSKLGTKSLPTAELELKGVRGWLVGEEGRGVNAISTVLNITRLYCAGVSAAGWGRGLSICRAYTRVRKTRGALLQDNVQHVRWMADETVNYSAAMHLAFFGVALQGTMEQNWDSMVSSTKAAGLIPQDPVKAATLLRLITPALKATVSVNAVHGLRACMECLGGVGYCENNEDGGILNIAKIFRDTTVNAIWEGTVSVMAEDVIRVLTDKRLQGKKSAGSVLVEWTKDILKGCQSGFAEECVTVEGRLNALLEITQSTNRDELLWRDREILQHIAAIVSSCLVLYDASSDGDERATQIASRWVRSQALAGTKDALKSSWQHESAIDRLIFLGESTSVSRSAKI</sequence>
<keyword evidence="3 4" id="KW-0274">FAD</keyword>
<dbReference type="InterPro" id="IPR036250">
    <property type="entry name" value="AcylCo_DH-like_C"/>
</dbReference>
<dbReference type="InterPro" id="IPR041504">
    <property type="entry name" value="AidB_N"/>
</dbReference>
<dbReference type="PANTHER" id="PTHR42707:SF2">
    <property type="entry name" value="ACD11 DEHYDROGENASE"/>
    <property type="match status" value="1"/>
</dbReference>
<evidence type="ECO:0000256" key="1">
    <source>
        <dbReference type="ARBA" id="ARBA00009347"/>
    </source>
</evidence>
<evidence type="ECO:0000313" key="8">
    <source>
        <dbReference type="EMBL" id="CDM32997.1"/>
    </source>
</evidence>
<dbReference type="OMA" id="FQGAMFM"/>
<dbReference type="Gene3D" id="2.40.110.20">
    <property type="match status" value="1"/>
</dbReference>
<dbReference type="InterPro" id="IPR009100">
    <property type="entry name" value="AcylCoA_DH/oxidase_NM_dom_sf"/>
</dbReference>
<dbReference type="Pfam" id="PF18158">
    <property type="entry name" value="AidB_N"/>
    <property type="match status" value="1"/>
</dbReference>
<gene>
    <name evidence="8" type="ORF">PROQFM164_S02g003148</name>
</gene>
<dbReference type="STRING" id="1365484.W6QTY2"/>
<dbReference type="Proteomes" id="UP000030686">
    <property type="component" value="Unassembled WGS sequence"/>
</dbReference>
<feature type="domain" description="Acyl-CoA dehydrogenase/oxidase C-terminal" evidence="5">
    <location>
        <begin position="339"/>
        <end position="518"/>
    </location>
</feature>
<dbReference type="SUPFAM" id="SSF47203">
    <property type="entry name" value="Acyl-CoA dehydrogenase C-terminal domain-like"/>
    <property type="match status" value="1"/>
</dbReference>
<evidence type="ECO:0000256" key="4">
    <source>
        <dbReference type="RuleBase" id="RU362125"/>
    </source>
</evidence>
<dbReference type="EMBL" id="HG792016">
    <property type="protein sequence ID" value="CDM32997.1"/>
    <property type="molecule type" value="Genomic_DNA"/>
</dbReference>
<comment type="similarity">
    <text evidence="1 4">Belongs to the acyl-CoA dehydrogenase family.</text>
</comment>
<feature type="domain" description="Acyl-CoA oxidase/dehydrogenase middle" evidence="6">
    <location>
        <begin position="210"/>
        <end position="330"/>
    </location>
</feature>
<evidence type="ECO:0000256" key="2">
    <source>
        <dbReference type="ARBA" id="ARBA00022630"/>
    </source>
</evidence>
<dbReference type="InterPro" id="IPR006091">
    <property type="entry name" value="Acyl-CoA_Oxase/DH_mid-dom"/>
</dbReference>
<dbReference type="Pfam" id="PF02770">
    <property type="entry name" value="Acyl-CoA_dh_M"/>
    <property type="match status" value="1"/>
</dbReference>
<dbReference type="PANTHER" id="PTHR42707">
    <property type="entry name" value="ACYL-COA DEHYDROGENASE"/>
    <property type="match status" value="1"/>
</dbReference>
<organism evidence="8 9">
    <name type="scientific">Penicillium roqueforti (strain FM164)</name>
    <dbReference type="NCBI Taxonomy" id="1365484"/>
    <lineage>
        <taxon>Eukaryota</taxon>
        <taxon>Fungi</taxon>
        <taxon>Dikarya</taxon>
        <taxon>Ascomycota</taxon>
        <taxon>Pezizomycotina</taxon>
        <taxon>Eurotiomycetes</taxon>
        <taxon>Eurotiomycetidae</taxon>
        <taxon>Eurotiales</taxon>
        <taxon>Aspergillaceae</taxon>
        <taxon>Penicillium</taxon>
    </lineage>
</organism>
<proteinExistence type="inferred from homology"/>
<protein>
    <submittedName>
        <fullName evidence="8">Acyl-CoA dehydrogenase/oxidase C-terminal</fullName>
    </submittedName>
</protein>
<dbReference type="Pfam" id="PF00441">
    <property type="entry name" value="Acyl-CoA_dh_1"/>
    <property type="match status" value="1"/>
</dbReference>
<keyword evidence="2 4" id="KW-0285">Flavoprotein</keyword>
<dbReference type="GO" id="GO:0003995">
    <property type="term" value="F:acyl-CoA dehydrogenase activity"/>
    <property type="evidence" value="ECO:0007669"/>
    <property type="project" value="TreeGrafter"/>
</dbReference>
<dbReference type="Gene3D" id="1.20.140.10">
    <property type="entry name" value="Butyryl-CoA Dehydrogenase, subunit A, domain 3"/>
    <property type="match status" value="1"/>
</dbReference>
<evidence type="ECO:0000259" key="7">
    <source>
        <dbReference type="Pfam" id="PF18158"/>
    </source>
</evidence>
<evidence type="ECO:0000259" key="6">
    <source>
        <dbReference type="Pfam" id="PF02770"/>
    </source>
</evidence>
<evidence type="ECO:0000256" key="3">
    <source>
        <dbReference type="ARBA" id="ARBA00022827"/>
    </source>
</evidence>
<keyword evidence="9" id="KW-1185">Reference proteome</keyword>
<reference evidence="8" key="1">
    <citation type="journal article" date="2014" name="Nat. Commun.">
        <title>Multiple recent horizontal transfers of a large genomic region in cheese making fungi.</title>
        <authorList>
            <person name="Cheeseman K."/>
            <person name="Ropars J."/>
            <person name="Renault P."/>
            <person name="Dupont J."/>
            <person name="Gouzy J."/>
            <person name="Branca A."/>
            <person name="Abraham A.L."/>
            <person name="Ceppi M."/>
            <person name="Conseiller E."/>
            <person name="Debuchy R."/>
            <person name="Malagnac F."/>
            <person name="Goarin A."/>
            <person name="Silar P."/>
            <person name="Lacoste S."/>
            <person name="Sallet E."/>
            <person name="Bensimon A."/>
            <person name="Giraud T."/>
            <person name="Brygoo Y."/>
        </authorList>
    </citation>
    <scope>NUCLEOTIDE SEQUENCE [LARGE SCALE GENOMIC DNA]</scope>
    <source>
        <strain evidence="8">FM164</strain>
    </source>
</reference>
<name>W6QTY2_PENRF</name>
<keyword evidence="4" id="KW-0560">Oxidoreductase</keyword>
<accession>W6QTY2</accession>
<evidence type="ECO:0000313" key="9">
    <source>
        <dbReference type="Proteomes" id="UP000030686"/>
    </source>
</evidence>
<dbReference type="SUPFAM" id="SSF56645">
    <property type="entry name" value="Acyl-CoA dehydrogenase NM domain-like"/>
    <property type="match status" value="1"/>
</dbReference>
<evidence type="ECO:0000259" key="5">
    <source>
        <dbReference type="Pfam" id="PF00441"/>
    </source>
</evidence>
<dbReference type="InterPro" id="IPR009075">
    <property type="entry name" value="AcylCo_DH/oxidase_C"/>
</dbReference>
<dbReference type="AlphaFoldDB" id="W6QTY2"/>
<feature type="domain" description="Adaptive response protein AidB N-terminal" evidence="7">
    <location>
        <begin position="48"/>
        <end position="174"/>
    </location>
</feature>
<dbReference type="OrthoDB" id="10251155at2759"/>
<comment type="cofactor">
    <cofactor evidence="4">
        <name>FAD</name>
        <dbReference type="ChEBI" id="CHEBI:57692"/>
    </cofactor>
</comment>
<dbReference type="InterPro" id="IPR052904">
    <property type="entry name" value="Acyl-CoA_dehydrogenase-like"/>
</dbReference>